<evidence type="ECO:0000313" key="6">
    <source>
        <dbReference type="Proteomes" id="UP000307169"/>
    </source>
</evidence>
<reference evidence="5 6" key="1">
    <citation type="submission" date="2019-03" db="EMBL/GenBank/DDBJ databases">
        <title>Sequencing 25 genomes of Wallemia mellicola.</title>
        <authorList>
            <person name="Gostincar C."/>
        </authorList>
    </citation>
    <scope>NUCLEOTIDE SEQUENCE [LARGE SCALE GENOMIC DNA]</scope>
    <source>
        <strain evidence="2 6">EXF-1262</strain>
        <strain evidence="3 7">EXF-1274</strain>
        <strain evidence="4 5">EXF-1277</strain>
    </source>
</reference>
<keyword evidence="1" id="KW-0732">Signal</keyword>
<protein>
    <submittedName>
        <fullName evidence="4">Uncharacterized protein</fullName>
    </submittedName>
</protein>
<dbReference type="Proteomes" id="UP000307169">
    <property type="component" value="Unassembled WGS sequence"/>
</dbReference>
<accession>A0A4T0LS66</accession>
<dbReference type="Proteomes" id="UP000305362">
    <property type="component" value="Unassembled WGS sequence"/>
</dbReference>
<proteinExistence type="predicted"/>
<gene>
    <name evidence="3" type="ORF">E3Q02_01348</name>
    <name evidence="4" type="ORF">E3Q03_01520</name>
    <name evidence="2" type="ORF">E3Q17_01236</name>
</gene>
<evidence type="ECO:0000313" key="4">
    <source>
        <dbReference type="EMBL" id="TIC68836.1"/>
    </source>
</evidence>
<dbReference type="EMBL" id="SPRV01000011">
    <property type="protein sequence ID" value="TIC68836.1"/>
    <property type="molecule type" value="Genomic_DNA"/>
</dbReference>
<evidence type="ECO:0000313" key="2">
    <source>
        <dbReference type="EMBL" id="TIC02759.1"/>
    </source>
</evidence>
<evidence type="ECO:0000313" key="3">
    <source>
        <dbReference type="EMBL" id="TIC68104.1"/>
    </source>
</evidence>
<dbReference type="EMBL" id="SPRH01000010">
    <property type="protein sequence ID" value="TIC02759.1"/>
    <property type="molecule type" value="Genomic_DNA"/>
</dbReference>
<evidence type="ECO:0000256" key="1">
    <source>
        <dbReference type="SAM" id="SignalP"/>
    </source>
</evidence>
<sequence>MFNKLIVAAIAACSVSVSAAPVAKMGGDAFVIKRQDALLSPVAQALGGVKSVAGMKRDGAVEQVTDKLAEPLDSTTTGWLKRQNTLEEILSGLESNQDLQGALSAVQSQSQSQGISPQSVEPEIEKIVEVLKSTTSSIQSADTNSDHSALGLLVSGQLYNIVQKLSPLLDKLGEGLGLEDVIKPLDAELLGLIKSLEPAVANIEQIVGGLLSDLGLGPLGDLLHNALERGVPTLLAGLDHTVLSKLNDVPVVGSLLEGLGL</sequence>
<dbReference type="EMBL" id="SPRW01000010">
    <property type="protein sequence ID" value="TIC68104.1"/>
    <property type="molecule type" value="Genomic_DNA"/>
</dbReference>
<evidence type="ECO:0000313" key="5">
    <source>
        <dbReference type="Proteomes" id="UP000305362"/>
    </source>
</evidence>
<feature type="chain" id="PRO_5044091100" evidence="1">
    <location>
        <begin position="20"/>
        <end position="261"/>
    </location>
</feature>
<organism evidence="4 5">
    <name type="scientific">Wallemia mellicola</name>
    <dbReference type="NCBI Taxonomy" id="1708541"/>
    <lineage>
        <taxon>Eukaryota</taxon>
        <taxon>Fungi</taxon>
        <taxon>Dikarya</taxon>
        <taxon>Basidiomycota</taxon>
        <taxon>Wallemiomycotina</taxon>
        <taxon>Wallemiomycetes</taxon>
        <taxon>Wallemiales</taxon>
        <taxon>Wallemiaceae</taxon>
        <taxon>Wallemia</taxon>
    </lineage>
</organism>
<evidence type="ECO:0000313" key="7">
    <source>
        <dbReference type="Proteomes" id="UP000309601"/>
    </source>
</evidence>
<comment type="caution">
    <text evidence="4">The sequence shown here is derived from an EMBL/GenBank/DDBJ whole genome shotgun (WGS) entry which is preliminary data.</text>
</comment>
<dbReference type="Proteomes" id="UP000309601">
    <property type="component" value="Unassembled WGS sequence"/>
</dbReference>
<dbReference type="AlphaFoldDB" id="A0A4T0LS66"/>
<name>A0A4T0LS66_9BASI</name>
<feature type="signal peptide" evidence="1">
    <location>
        <begin position="1"/>
        <end position="19"/>
    </location>
</feature>